<comment type="similarity">
    <text evidence="2">Belongs to the diacylglycerol/lipid kinase family.</text>
</comment>
<evidence type="ECO:0000313" key="13">
    <source>
        <dbReference type="EMBL" id="BCR36752.1"/>
    </source>
</evidence>
<dbReference type="InterPro" id="IPR001206">
    <property type="entry name" value="Diacylglycerol_kinase_cat_dom"/>
</dbReference>
<evidence type="ECO:0000256" key="7">
    <source>
        <dbReference type="ARBA" id="ARBA00022777"/>
    </source>
</evidence>
<keyword evidence="6" id="KW-0547">Nucleotide-binding</keyword>
<dbReference type="PROSITE" id="PS50146">
    <property type="entry name" value="DAGK"/>
    <property type="match status" value="1"/>
</dbReference>
<dbReference type="GO" id="GO:0005524">
    <property type="term" value="F:ATP binding"/>
    <property type="evidence" value="ECO:0007669"/>
    <property type="project" value="UniProtKB-KW"/>
</dbReference>
<protein>
    <submittedName>
        <fullName evidence="13">Diacylglycerol kinase</fullName>
    </submittedName>
</protein>
<reference evidence="13" key="1">
    <citation type="submission" date="2021-01" db="EMBL/GenBank/DDBJ databases">
        <title>Draft genome sequence of Acholeplasmataceae bacterium strain Mahy22.</title>
        <authorList>
            <person name="Watanabe M."/>
            <person name="Kojima H."/>
            <person name="Fukui M."/>
        </authorList>
    </citation>
    <scope>NUCLEOTIDE SEQUENCE</scope>
    <source>
        <strain evidence="13">Mahy22</strain>
    </source>
</reference>
<dbReference type="InterPro" id="IPR050187">
    <property type="entry name" value="Lipid_Phosphate_FormReg"/>
</dbReference>
<dbReference type="GO" id="GO:0008654">
    <property type="term" value="P:phospholipid biosynthetic process"/>
    <property type="evidence" value="ECO:0007669"/>
    <property type="project" value="UniProtKB-KW"/>
</dbReference>
<keyword evidence="3" id="KW-0444">Lipid biosynthesis</keyword>
<dbReference type="SUPFAM" id="SSF111331">
    <property type="entry name" value="NAD kinase/diacylglycerol kinase-like"/>
    <property type="match status" value="1"/>
</dbReference>
<evidence type="ECO:0000256" key="2">
    <source>
        <dbReference type="ARBA" id="ARBA00005983"/>
    </source>
</evidence>
<evidence type="ECO:0000313" key="14">
    <source>
        <dbReference type="Proteomes" id="UP000620133"/>
    </source>
</evidence>
<dbReference type="SMART" id="SM00046">
    <property type="entry name" value="DAGKc"/>
    <property type="match status" value="1"/>
</dbReference>
<dbReference type="Pfam" id="PF19279">
    <property type="entry name" value="YegS_C"/>
    <property type="match status" value="1"/>
</dbReference>
<dbReference type="InterPro" id="IPR045540">
    <property type="entry name" value="YegS/DAGK_C"/>
</dbReference>
<keyword evidence="12" id="KW-1208">Phospholipid metabolism</keyword>
<evidence type="ECO:0000256" key="12">
    <source>
        <dbReference type="ARBA" id="ARBA00023264"/>
    </source>
</evidence>
<evidence type="ECO:0000256" key="4">
    <source>
        <dbReference type="ARBA" id="ARBA00022679"/>
    </source>
</evidence>
<accession>A0A7U9TJW4</accession>
<dbReference type="InterPro" id="IPR017438">
    <property type="entry name" value="ATP-NAD_kinase_N"/>
</dbReference>
<keyword evidence="7 13" id="KW-0418">Kinase</keyword>
<dbReference type="Pfam" id="PF00781">
    <property type="entry name" value="DAGK_cat"/>
    <property type="match status" value="1"/>
</dbReference>
<comment type="cofactor">
    <cofactor evidence="1">
        <name>Mg(2+)</name>
        <dbReference type="ChEBI" id="CHEBI:18420"/>
    </cofactor>
</comment>
<evidence type="ECO:0000256" key="3">
    <source>
        <dbReference type="ARBA" id="ARBA00022516"/>
    </source>
</evidence>
<evidence type="ECO:0000256" key="1">
    <source>
        <dbReference type="ARBA" id="ARBA00001946"/>
    </source>
</evidence>
<dbReference type="KEGG" id="manr:MPAN_016450"/>
<dbReference type="NCBIfam" id="TIGR00147">
    <property type="entry name" value="YegS/Rv2252/BmrU family lipid kinase"/>
    <property type="match status" value="1"/>
</dbReference>
<dbReference type="PANTHER" id="PTHR12358">
    <property type="entry name" value="SPHINGOSINE KINASE"/>
    <property type="match status" value="1"/>
</dbReference>
<evidence type="ECO:0000256" key="8">
    <source>
        <dbReference type="ARBA" id="ARBA00022840"/>
    </source>
</evidence>
<keyword evidence="8" id="KW-0067">ATP-binding</keyword>
<dbReference type="Gene3D" id="2.60.200.40">
    <property type="match status" value="1"/>
</dbReference>
<gene>
    <name evidence="13" type="primary">dagK</name>
    <name evidence="13" type="ORF">MPAN_016450</name>
</gene>
<keyword evidence="5" id="KW-0479">Metal-binding</keyword>
<dbReference type="GO" id="GO:0004143">
    <property type="term" value="F:ATP-dependent diacylglycerol kinase activity"/>
    <property type="evidence" value="ECO:0007669"/>
    <property type="project" value="TreeGrafter"/>
</dbReference>
<keyword evidence="4" id="KW-0808">Transferase</keyword>
<dbReference type="GO" id="GO:0046872">
    <property type="term" value="F:metal ion binding"/>
    <property type="evidence" value="ECO:0007669"/>
    <property type="project" value="UniProtKB-KW"/>
</dbReference>
<organism evidence="13 14">
    <name type="scientific">Mariniplasma anaerobium</name>
    <dbReference type="NCBI Taxonomy" id="2735436"/>
    <lineage>
        <taxon>Bacteria</taxon>
        <taxon>Bacillati</taxon>
        <taxon>Mycoplasmatota</taxon>
        <taxon>Mollicutes</taxon>
        <taxon>Acholeplasmatales</taxon>
        <taxon>Acholeplasmataceae</taxon>
        <taxon>Mariniplasma</taxon>
    </lineage>
</organism>
<keyword evidence="9" id="KW-0460">Magnesium</keyword>
<evidence type="ECO:0000256" key="6">
    <source>
        <dbReference type="ARBA" id="ARBA00022741"/>
    </source>
</evidence>
<keyword evidence="10" id="KW-0443">Lipid metabolism</keyword>
<dbReference type="PANTHER" id="PTHR12358:SF106">
    <property type="entry name" value="LIPID KINASE YEGS"/>
    <property type="match status" value="1"/>
</dbReference>
<dbReference type="RefSeq" id="WP_176239397.1">
    <property type="nucleotide sequence ID" value="NZ_AP024412.1"/>
</dbReference>
<dbReference type="EMBL" id="AP024412">
    <property type="protein sequence ID" value="BCR36752.1"/>
    <property type="molecule type" value="Genomic_DNA"/>
</dbReference>
<dbReference type="GO" id="GO:0005886">
    <property type="term" value="C:plasma membrane"/>
    <property type="evidence" value="ECO:0007669"/>
    <property type="project" value="TreeGrafter"/>
</dbReference>
<keyword evidence="11" id="KW-0594">Phospholipid biosynthesis</keyword>
<evidence type="ECO:0000256" key="9">
    <source>
        <dbReference type="ARBA" id="ARBA00022842"/>
    </source>
</evidence>
<sequence>MKYLLMYNPVSGRSKFKKKIKQIKRFFDKRNLEIDIYESKKAGDLELKAQHHAKDYDVFLVAGGDGTISEVVNGMMKSEIRPSLAILPCGTANDIAAILGVPRWLWLALRMYMKHEPVLMDINQMNDRYFVYTAASGVLSRISYDVSRRKIKKYGYLAYVFEAMRDFVKEYNYPCHIECDGKVLETDCMMILGLSSNRVGGMRLINFSKSKLNDGLFEIRVFTSRRRFRRFRLASSFIRGGKKLREDFHLVGKHFKIETDDNILWNADGEAAEKGNIEIRTIEKALSVYVSPRRKRKQF</sequence>
<evidence type="ECO:0000256" key="11">
    <source>
        <dbReference type="ARBA" id="ARBA00023209"/>
    </source>
</evidence>
<dbReference type="AlphaFoldDB" id="A0A7U9TJW4"/>
<dbReference type="InterPro" id="IPR005218">
    <property type="entry name" value="Diacylglycerol/lipid_kinase"/>
</dbReference>
<evidence type="ECO:0000256" key="5">
    <source>
        <dbReference type="ARBA" id="ARBA00022723"/>
    </source>
</evidence>
<evidence type="ECO:0000256" key="10">
    <source>
        <dbReference type="ARBA" id="ARBA00023098"/>
    </source>
</evidence>
<keyword evidence="14" id="KW-1185">Reference proteome</keyword>
<proteinExistence type="inferred from homology"/>
<dbReference type="InterPro" id="IPR016064">
    <property type="entry name" value="NAD/diacylglycerol_kinase_sf"/>
</dbReference>
<name>A0A7U9TJW4_9MOLU</name>
<dbReference type="Proteomes" id="UP000620133">
    <property type="component" value="Chromosome"/>
</dbReference>
<dbReference type="Gene3D" id="3.40.50.10330">
    <property type="entry name" value="Probable inorganic polyphosphate/atp-NAD kinase, domain 1"/>
    <property type="match status" value="1"/>
</dbReference>